<keyword evidence="2" id="KW-1185">Reference proteome</keyword>
<sequence>MYSVLVPSGLTAISRKVHHQRLPLESAWLCHRNVTQVGLSTTLKQTTFPQVDALVQVG</sequence>
<protein>
    <submittedName>
        <fullName evidence="1">Uncharacterized protein</fullName>
    </submittedName>
</protein>
<dbReference type="EMBL" id="JAIWYP010000003">
    <property type="protein sequence ID" value="KAH3856155.1"/>
    <property type="molecule type" value="Genomic_DNA"/>
</dbReference>
<proteinExistence type="predicted"/>
<name>A0A9D4R7J9_DREPO</name>
<organism evidence="1 2">
    <name type="scientific">Dreissena polymorpha</name>
    <name type="common">Zebra mussel</name>
    <name type="synonym">Mytilus polymorpha</name>
    <dbReference type="NCBI Taxonomy" id="45954"/>
    <lineage>
        <taxon>Eukaryota</taxon>
        <taxon>Metazoa</taxon>
        <taxon>Spiralia</taxon>
        <taxon>Lophotrochozoa</taxon>
        <taxon>Mollusca</taxon>
        <taxon>Bivalvia</taxon>
        <taxon>Autobranchia</taxon>
        <taxon>Heteroconchia</taxon>
        <taxon>Euheterodonta</taxon>
        <taxon>Imparidentia</taxon>
        <taxon>Neoheterodontei</taxon>
        <taxon>Myida</taxon>
        <taxon>Dreissenoidea</taxon>
        <taxon>Dreissenidae</taxon>
        <taxon>Dreissena</taxon>
    </lineage>
</organism>
<reference evidence="1" key="2">
    <citation type="submission" date="2020-11" db="EMBL/GenBank/DDBJ databases">
        <authorList>
            <person name="McCartney M.A."/>
            <person name="Auch B."/>
            <person name="Kono T."/>
            <person name="Mallez S."/>
            <person name="Becker A."/>
            <person name="Gohl D.M."/>
            <person name="Silverstein K.A.T."/>
            <person name="Koren S."/>
            <person name="Bechman K.B."/>
            <person name="Herman A."/>
            <person name="Abrahante J.E."/>
            <person name="Garbe J."/>
        </authorList>
    </citation>
    <scope>NUCLEOTIDE SEQUENCE</scope>
    <source>
        <strain evidence="1">Duluth1</strain>
        <tissue evidence="1">Whole animal</tissue>
    </source>
</reference>
<dbReference type="AlphaFoldDB" id="A0A9D4R7J9"/>
<gene>
    <name evidence="1" type="ORF">DPMN_098735</name>
</gene>
<evidence type="ECO:0000313" key="1">
    <source>
        <dbReference type="EMBL" id="KAH3856155.1"/>
    </source>
</evidence>
<reference evidence="1" key="1">
    <citation type="journal article" date="2019" name="bioRxiv">
        <title>The Genome of the Zebra Mussel, Dreissena polymorpha: A Resource for Invasive Species Research.</title>
        <authorList>
            <person name="McCartney M.A."/>
            <person name="Auch B."/>
            <person name="Kono T."/>
            <person name="Mallez S."/>
            <person name="Zhang Y."/>
            <person name="Obille A."/>
            <person name="Becker A."/>
            <person name="Abrahante J.E."/>
            <person name="Garbe J."/>
            <person name="Badalamenti J.P."/>
            <person name="Herman A."/>
            <person name="Mangelson H."/>
            <person name="Liachko I."/>
            <person name="Sullivan S."/>
            <person name="Sone E.D."/>
            <person name="Koren S."/>
            <person name="Silverstein K.A.T."/>
            <person name="Beckman K.B."/>
            <person name="Gohl D.M."/>
        </authorList>
    </citation>
    <scope>NUCLEOTIDE SEQUENCE</scope>
    <source>
        <strain evidence="1">Duluth1</strain>
        <tissue evidence="1">Whole animal</tissue>
    </source>
</reference>
<comment type="caution">
    <text evidence="1">The sequence shown here is derived from an EMBL/GenBank/DDBJ whole genome shotgun (WGS) entry which is preliminary data.</text>
</comment>
<evidence type="ECO:0000313" key="2">
    <source>
        <dbReference type="Proteomes" id="UP000828390"/>
    </source>
</evidence>
<accession>A0A9D4R7J9</accession>
<dbReference type="Proteomes" id="UP000828390">
    <property type="component" value="Unassembled WGS sequence"/>
</dbReference>